<evidence type="ECO:0000256" key="8">
    <source>
        <dbReference type="ARBA" id="ARBA00023170"/>
    </source>
</evidence>
<dbReference type="Gene3D" id="3.55.50.30">
    <property type="match status" value="1"/>
</dbReference>
<dbReference type="InterPro" id="IPR036942">
    <property type="entry name" value="Beta-barrel_TonB_sf"/>
</dbReference>
<evidence type="ECO:0000313" key="15">
    <source>
        <dbReference type="Proteomes" id="UP001449657"/>
    </source>
</evidence>
<keyword evidence="3" id="KW-1134">Transmembrane beta strand</keyword>
<evidence type="ECO:0000313" key="14">
    <source>
        <dbReference type="EMBL" id="WZN48996.1"/>
    </source>
</evidence>
<dbReference type="InterPro" id="IPR008969">
    <property type="entry name" value="CarboxyPept-like_regulatory"/>
</dbReference>
<dbReference type="PANTHER" id="PTHR30069">
    <property type="entry name" value="TONB-DEPENDENT OUTER MEMBRANE RECEPTOR"/>
    <property type="match status" value="1"/>
</dbReference>
<evidence type="ECO:0000259" key="12">
    <source>
        <dbReference type="Pfam" id="PF00593"/>
    </source>
</evidence>
<feature type="domain" description="TonB-dependent receptor plug" evidence="13">
    <location>
        <begin position="221"/>
        <end position="297"/>
    </location>
</feature>
<dbReference type="Pfam" id="PF07715">
    <property type="entry name" value="Plug"/>
    <property type="match status" value="1"/>
</dbReference>
<dbReference type="PANTHER" id="PTHR30069:SF29">
    <property type="entry name" value="HEMOGLOBIN AND HEMOGLOBIN-HAPTOGLOBIN-BINDING PROTEIN 1-RELATED"/>
    <property type="match status" value="1"/>
</dbReference>
<dbReference type="Pfam" id="PF13715">
    <property type="entry name" value="CarbopepD_reg_2"/>
    <property type="match status" value="1"/>
</dbReference>
<keyword evidence="8 14" id="KW-0675">Receptor</keyword>
<evidence type="ECO:0000256" key="2">
    <source>
        <dbReference type="ARBA" id="ARBA00022448"/>
    </source>
</evidence>
<keyword evidence="4" id="KW-0812">Transmembrane</keyword>
<dbReference type="RefSeq" id="WP_341843571.1">
    <property type="nucleotide sequence ID" value="NZ_CP149792.1"/>
</dbReference>
<keyword evidence="6 10" id="KW-0798">TonB box</keyword>
<evidence type="ECO:0000256" key="6">
    <source>
        <dbReference type="ARBA" id="ARBA00023077"/>
    </source>
</evidence>
<keyword evidence="2" id="KW-0813">Transport</keyword>
<dbReference type="InterPro" id="IPR039426">
    <property type="entry name" value="TonB-dep_rcpt-like"/>
</dbReference>
<evidence type="ECO:0000256" key="7">
    <source>
        <dbReference type="ARBA" id="ARBA00023136"/>
    </source>
</evidence>
<evidence type="ECO:0000256" key="11">
    <source>
        <dbReference type="SAM" id="SignalP"/>
    </source>
</evidence>
<dbReference type="SUPFAM" id="SSF56935">
    <property type="entry name" value="Porins"/>
    <property type="match status" value="1"/>
</dbReference>
<sequence>MRFYLTCMLFLCCLGVSARQSGKISITFPRTTLDTAFRLLETKTGWHISFESSRVKHLNVAARTFRDMTPEAVLTSLLAGTHLSFRKSGMNVLIIPRPPAKTLSGFVSDAGSGERLPGVTLAAPDFQQGTVTNSFGFYSLSLPADSLRLQVGYMGYRRLDTVLLLRDDAHLNLLLEPITQQLHEITVKGTAAESIEESSQMSRITLPLGVVGSTPRILGEKDLFKTLQLLPGVKQGTEGTSALLVRGGTPDQNLILLDGAPMYNPMHLLGVFSTFNTAALKDVTLYKGAFPARFGGRLSSIVDITTKDGNMQQMHGEAGIGLLAASLSVEGPIKKDRTSFIVSARRSYPDLAATFFVKRNDKGLEKFKSYFYDVNAKVHHRISDRDQLYFSVYSGRDQLHIRTRDIPDKEERKDDYSINNTNVSWGNHIASFRWNHVFSSRLFSNAMLIGSRYQFKVKNSLEEMYNGSYFSERLELHTGIEDYGGRMDFDFRPKPSHTIRFGTSAMYRVFSPGVMRQRQEGSGVGVLDSTNANERVRGAEFDLYAEDDWELTRRLKVNAGLHWSGFAVQGRFYNSLQPRLSARYMLPGNWALKASYSRMTQFIHLLANNTISLPTDLWVPATKYIRPQQADQYAVGVAKNLFGGKYEFSAEAYYKSMRNVIEYKDGMGYITSIRDNQWEQSIAVGKGSAYGLELLLKKPTGRLTGWIGYTLGWSYRQLDGVSMGKRFPYKYDRRHDLHILAAYKLRKNIELTASWTYQSAAPLTVSVGQYMSIYGSNLQWISQVSGRNNVRLLPYHRLDLGVNFTKVKKNGMIRTWNISILNAYNQFNPFFATEAAWRGDERRPGKVTMQLSNLMPFMPSVSYQLKW</sequence>
<organism evidence="14 15">
    <name type="scientific">Chitinophaga caseinilytica</name>
    <dbReference type="NCBI Taxonomy" id="2267521"/>
    <lineage>
        <taxon>Bacteria</taxon>
        <taxon>Pseudomonadati</taxon>
        <taxon>Bacteroidota</taxon>
        <taxon>Chitinophagia</taxon>
        <taxon>Chitinophagales</taxon>
        <taxon>Chitinophagaceae</taxon>
        <taxon>Chitinophaga</taxon>
    </lineage>
</organism>
<dbReference type="EMBL" id="CP150096">
    <property type="protein sequence ID" value="WZN48996.1"/>
    <property type="molecule type" value="Genomic_DNA"/>
</dbReference>
<dbReference type="Pfam" id="PF00593">
    <property type="entry name" value="TonB_dep_Rec_b-barrel"/>
    <property type="match status" value="1"/>
</dbReference>
<keyword evidence="9" id="KW-0998">Cell outer membrane</keyword>
<feature type="signal peptide" evidence="11">
    <location>
        <begin position="1"/>
        <end position="18"/>
    </location>
</feature>
<dbReference type="Gene3D" id="2.170.130.10">
    <property type="entry name" value="TonB-dependent receptor, plug domain"/>
    <property type="match status" value="1"/>
</dbReference>
<evidence type="ECO:0000256" key="3">
    <source>
        <dbReference type="ARBA" id="ARBA00022452"/>
    </source>
</evidence>
<comment type="similarity">
    <text evidence="10">Belongs to the TonB-dependent receptor family.</text>
</comment>
<dbReference type="InterPro" id="IPR037066">
    <property type="entry name" value="Plug_dom_sf"/>
</dbReference>
<comment type="subcellular location">
    <subcellularLocation>
        <location evidence="1">Cell outer membrane</location>
        <topology evidence="1">Multi-pass membrane protein</topology>
    </subcellularLocation>
</comment>
<proteinExistence type="inferred from homology"/>
<keyword evidence="7 10" id="KW-0472">Membrane</keyword>
<dbReference type="SUPFAM" id="SSF49464">
    <property type="entry name" value="Carboxypeptidase regulatory domain-like"/>
    <property type="match status" value="1"/>
</dbReference>
<evidence type="ECO:0000256" key="4">
    <source>
        <dbReference type="ARBA" id="ARBA00022692"/>
    </source>
</evidence>
<feature type="chain" id="PRO_5045624703" evidence="11">
    <location>
        <begin position="19"/>
        <end position="867"/>
    </location>
</feature>
<dbReference type="Gene3D" id="2.40.170.20">
    <property type="entry name" value="TonB-dependent receptor, beta-barrel domain"/>
    <property type="match status" value="1"/>
</dbReference>
<reference evidence="14 15" key="1">
    <citation type="submission" date="2024-03" db="EMBL/GenBank/DDBJ databases">
        <title>Chitinophaga caseinilytica sp. nov., a casein hydrolysing bacterium isolated from forest soil.</title>
        <authorList>
            <person name="Lee D.S."/>
            <person name="Han D.M."/>
            <person name="Baek J.H."/>
            <person name="Choi D.G."/>
            <person name="Jeon J.H."/>
            <person name="Jeon C.O."/>
        </authorList>
    </citation>
    <scope>NUCLEOTIDE SEQUENCE [LARGE SCALE GENOMIC DNA]</scope>
    <source>
        <strain evidence="14 15">KACC 19118</strain>
    </source>
</reference>
<dbReference type="InterPro" id="IPR000531">
    <property type="entry name" value="Beta-barrel_TonB"/>
</dbReference>
<protein>
    <submittedName>
        <fullName evidence="14">TonB-dependent receptor</fullName>
    </submittedName>
</protein>
<name>A0ABZ2Z9T1_9BACT</name>
<keyword evidence="5 11" id="KW-0732">Signal</keyword>
<accession>A0ABZ2Z9T1</accession>
<dbReference type="Gene3D" id="2.60.40.1120">
    <property type="entry name" value="Carboxypeptidase-like, regulatory domain"/>
    <property type="match status" value="1"/>
</dbReference>
<evidence type="ECO:0000259" key="13">
    <source>
        <dbReference type="Pfam" id="PF07715"/>
    </source>
</evidence>
<evidence type="ECO:0000256" key="1">
    <source>
        <dbReference type="ARBA" id="ARBA00004571"/>
    </source>
</evidence>
<feature type="domain" description="TonB-dependent receptor-like beta-barrel" evidence="12">
    <location>
        <begin position="416"/>
        <end position="825"/>
    </location>
</feature>
<evidence type="ECO:0000256" key="10">
    <source>
        <dbReference type="RuleBase" id="RU003357"/>
    </source>
</evidence>
<dbReference type="Proteomes" id="UP001449657">
    <property type="component" value="Chromosome"/>
</dbReference>
<evidence type="ECO:0000256" key="5">
    <source>
        <dbReference type="ARBA" id="ARBA00022729"/>
    </source>
</evidence>
<evidence type="ECO:0000256" key="9">
    <source>
        <dbReference type="ARBA" id="ARBA00023237"/>
    </source>
</evidence>
<keyword evidence="15" id="KW-1185">Reference proteome</keyword>
<dbReference type="InterPro" id="IPR012910">
    <property type="entry name" value="Plug_dom"/>
</dbReference>
<gene>
    <name evidence="14" type="ORF">WJU22_12535</name>
</gene>